<dbReference type="GeneID" id="66162918"/>
<dbReference type="InterPro" id="IPR009321">
    <property type="entry name" value="DUF973"/>
</dbReference>
<feature type="transmembrane region" description="Helical" evidence="2">
    <location>
        <begin position="125"/>
        <end position="144"/>
    </location>
</feature>
<evidence type="ECO:0000256" key="1">
    <source>
        <dbReference type="SAM" id="MobiDB-lite"/>
    </source>
</evidence>
<accession>A0A8D5ZJ15</accession>
<evidence type="ECO:0000313" key="4">
    <source>
        <dbReference type="Proteomes" id="UP000825123"/>
    </source>
</evidence>
<feature type="compositionally biased region" description="Low complexity" evidence="1">
    <location>
        <begin position="214"/>
        <end position="224"/>
    </location>
</feature>
<dbReference type="Pfam" id="PF06157">
    <property type="entry name" value="DUF973"/>
    <property type="match status" value="1"/>
</dbReference>
<sequence>MSSTEIDGLKKLRTGSLIIILAPILILVGVFVGLGSALAGAASGSVSGSATGALAGVTIVGVVAIVGIVLEIFAIYLIRKGFGILKAFDPQFGIGGTGALIALVASILLILAFIGIIALILPMLFLAPIAGILYFIGVIMMGIGFHRVGGKYDDNLVSIGGILLIFIPFIGAILNVIGLGRIINKLGGGFSPYSQTYQPPSGYSQGYTQQPYGQPYYNPESTTPPTYPPTQPNYPPPTGQQPTSLPYQTGTGRLYSNGVAELTIYSPYRVQVIQASIVGTSYATSSITPNYLEVGNNNIRIYFSIGPDLKPYNTYTIQLYLSTGQAISAQVTYS</sequence>
<reference evidence="3 4" key="1">
    <citation type="submission" date="2021-04" db="EMBL/GenBank/DDBJ databases">
        <title>Complete genome sequence of Stygiolobus sp. KN-1.</title>
        <authorList>
            <person name="Nakamura K."/>
            <person name="Sakai H."/>
            <person name="Kurosawa N."/>
        </authorList>
    </citation>
    <scope>NUCLEOTIDE SEQUENCE [LARGE SCALE GENOMIC DNA]</scope>
    <source>
        <strain evidence="3 4">KN-1</strain>
    </source>
</reference>
<dbReference type="RefSeq" id="WP_221289923.1">
    <property type="nucleotide sequence ID" value="NZ_AP024597.1"/>
</dbReference>
<keyword evidence="2" id="KW-0812">Transmembrane</keyword>
<feature type="transmembrane region" description="Helical" evidence="2">
    <location>
        <begin position="54"/>
        <end position="78"/>
    </location>
</feature>
<feature type="compositionally biased region" description="Pro residues" evidence="1">
    <location>
        <begin position="225"/>
        <end position="239"/>
    </location>
</feature>
<protein>
    <recommendedName>
        <fullName evidence="5">DUF973 family protein</fullName>
    </recommendedName>
</protein>
<gene>
    <name evidence="3" type="ORF">KN1_11820</name>
</gene>
<evidence type="ECO:0008006" key="5">
    <source>
        <dbReference type="Google" id="ProtNLM"/>
    </source>
</evidence>
<dbReference type="Proteomes" id="UP000825123">
    <property type="component" value="Chromosome"/>
</dbReference>
<dbReference type="EMBL" id="AP024597">
    <property type="protein sequence ID" value="BCU69885.1"/>
    <property type="molecule type" value="Genomic_DNA"/>
</dbReference>
<dbReference type="KEGG" id="csty:KN1_11820"/>
<feature type="transmembrane region" description="Helical" evidence="2">
    <location>
        <begin position="12"/>
        <end position="34"/>
    </location>
</feature>
<keyword evidence="4" id="KW-1185">Reference proteome</keyword>
<feature type="transmembrane region" description="Helical" evidence="2">
    <location>
        <begin position="156"/>
        <end position="177"/>
    </location>
</feature>
<feature type="region of interest" description="Disordered" evidence="1">
    <location>
        <begin position="214"/>
        <end position="244"/>
    </location>
</feature>
<keyword evidence="2" id="KW-0472">Membrane</keyword>
<name>A0A8D5ZJ15_9CREN</name>
<evidence type="ECO:0000256" key="2">
    <source>
        <dbReference type="SAM" id="Phobius"/>
    </source>
</evidence>
<proteinExistence type="predicted"/>
<keyword evidence="2" id="KW-1133">Transmembrane helix</keyword>
<feature type="transmembrane region" description="Helical" evidence="2">
    <location>
        <begin position="99"/>
        <end position="119"/>
    </location>
</feature>
<dbReference type="AlphaFoldDB" id="A0A8D5ZJ15"/>
<evidence type="ECO:0000313" key="3">
    <source>
        <dbReference type="EMBL" id="BCU69885.1"/>
    </source>
</evidence>
<organism evidence="3 4">
    <name type="scientific">Stygiolobus caldivivus</name>
    <dbReference type="NCBI Taxonomy" id="2824673"/>
    <lineage>
        <taxon>Archaea</taxon>
        <taxon>Thermoproteota</taxon>
        <taxon>Thermoprotei</taxon>
        <taxon>Sulfolobales</taxon>
        <taxon>Sulfolobaceae</taxon>
        <taxon>Stygiolobus</taxon>
    </lineage>
</organism>